<dbReference type="RefSeq" id="WP_066791259.1">
    <property type="nucleotide sequence ID" value="NZ_LWQS01000103.1"/>
</dbReference>
<evidence type="ECO:0000259" key="2">
    <source>
        <dbReference type="Pfam" id="PF14065"/>
    </source>
</evidence>
<dbReference type="EMBL" id="LWQS01000103">
    <property type="protein sequence ID" value="OAN38270.1"/>
    <property type="molecule type" value="Genomic_DNA"/>
</dbReference>
<name>A0A178LWR9_9CHLR</name>
<evidence type="ECO:0000313" key="3">
    <source>
        <dbReference type="EMBL" id="OAN38270.1"/>
    </source>
</evidence>
<sequence>MSNALAIAAVTAVLRDLLQDGLIDHDLTGALGDVTVSVLAPAQALAAFTPNSGQLNLFLYHVSYNPGWRNHGLPSRSGRGELISDPPLALDLHYLLTAYTDQDYLAELLLGYAMQLLHETPVLSRDAIRIALAPPAPVSGVALPGSARASLVAADLADQIEQIKITPEPLSLEQVSHIWSSMQSPYRPTVAYQASVVLIESRRPTRQALPVRRRNLYVLPLSQPRITQLGSQRTANDPVNFQQPILPGYRLVIRGQQLRGDDVVIRLGETEVAVPPDQMTGTQIIVALPASLRAGVQVVQVVHRLRLGTPPTPHRGVESNVAAFILSPMVSATAGPRDGNGNVTLTLALTPPVGKQQRVTLLLDETPPPANRPPRSFALPLPARAPAPPPNDTDATLTLTTDIVPAGTYLVRVQVDGAESQLDVSGSGFSGPTVIIP</sequence>
<feature type="region of interest" description="Disordered" evidence="1">
    <location>
        <begin position="365"/>
        <end position="394"/>
    </location>
</feature>
<dbReference type="Pfam" id="PF14065">
    <property type="entry name" value="Pvc16_N"/>
    <property type="match status" value="1"/>
</dbReference>
<dbReference type="STRING" id="1707952.A6A03_05110"/>
<gene>
    <name evidence="3" type="ORF">A6A03_05110</name>
</gene>
<keyword evidence="4" id="KW-1185">Reference proteome</keyword>
<reference evidence="3 4" key="1">
    <citation type="submission" date="2016-04" db="EMBL/GenBank/DDBJ databases">
        <title>Chloroflexus islandicus sp. nov., a thermophilic filamentous anoxygenic phototrophic bacterium from geyser Strokkur (Iceland).</title>
        <authorList>
            <person name="Gaisin V.A."/>
            <person name="Kalashnikov A.M."/>
            <person name="Sukhacheva M.V."/>
            <person name="Grouzdev D.S."/>
            <person name="Ivanov T.M."/>
            <person name="Kuznetsov B."/>
            <person name="Gorlenko V.M."/>
        </authorList>
    </citation>
    <scope>NUCLEOTIDE SEQUENCE [LARGE SCALE GENOMIC DNA]</scope>
    <source>
        <strain evidence="4">isl-2</strain>
    </source>
</reference>
<proteinExistence type="predicted"/>
<organism evidence="3 4">
    <name type="scientific">Chloroflexus islandicus</name>
    <dbReference type="NCBI Taxonomy" id="1707952"/>
    <lineage>
        <taxon>Bacteria</taxon>
        <taxon>Bacillati</taxon>
        <taxon>Chloroflexota</taxon>
        <taxon>Chloroflexia</taxon>
        <taxon>Chloroflexales</taxon>
        <taxon>Chloroflexineae</taxon>
        <taxon>Chloroflexaceae</taxon>
        <taxon>Chloroflexus</taxon>
    </lineage>
</organism>
<feature type="compositionally biased region" description="Low complexity" evidence="1">
    <location>
        <begin position="373"/>
        <end position="382"/>
    </location>
</feature>
<feature type="domain" description="Pvc16 N-terminal" evidence="2">
    <location>
        <begin position="9"/>
        <end position="212"/>
    </location>
</feature>
<evidence type="ECO:0000256" key="1">
    <source>
        <dbReference type="SAM" id="MobiDB-lite"/>
    </source>
</evidence>
<dbReference type="Proteomes" id="UP000078287">
    <property type="component" value="Unassembled WGS sequence"/>
</dbReference>
<comment type="caution">
    <text evidence="3">The sequence shown here is derived from an EMBL/GenBank/DDBJ whole genome shotgun (WGS) entry which is preliminary data.</text>
</comment>
<evidence type="ECO:0000313" key="4">
    <source>
        <dbReference type="Proteomes" id="UP000078287"/>
    </source>
</evidence>
<dbReference type="AlphaFoldDB" id="A0A178LWR9"/>
<dbReference type="OrthoDB" id="527247at2"/>
<dbReference type="InterPro" id="IPR025351">
    <property type="entry name" value="Pvc16_N"/>
</dbReference>
<protein>
    <recommendedName>
        <fullName evidence="2">Pvc16 N-terminal domain-containing protein</fullName>
    </recommendedName>
</protein>
<accession>A0A178LWR9</accession>